<evidence type="ECO:0000256" key="6">
    <source>
        <dbReference type="ARBA" id="ARBA00023136"/>
    </source>
</evidence>
<dbReference type="AlphaFoldDB" id="A0A2X2LF48"/>
<keyword evidence="4 7" id="KW-0812">Transmembrane</keyword>
<gene>
    <name evidence="9" type="primary">yadS</name>
    <name evidence="9" type="ORF">NCTC11343_03203</name>
    <name evidence="10" type="ORF">SPHINGO8BC_150682</name>
</gene>
<dbReference type="GeneID" id="97183087"/>
<accession>A0A654AYZ5</accession>
<feature type="transmembrane region" description="Helical" evidence="7">
    <location>
        <begin position="120"/>
        <end position="140"/>
    </location>
</feature>
<proteinExistence type="inferred from homology"/>
<feature type="domain" description="Glycine transporter" evidence="8">
    <location>
        <begin position="10"/>
        <end position="83"/>
    </location>
</feature>
<evidence type="ECO:0000256" key="2">
    <source>
        <dbReference type="ARBA" id="ARBA00008193"/>
    </source>
</evidence>
<evidence type="ECO:0000256" key="5">
    <source>
        <dbReference type="ARBA" id="ARBA00022989"/>
    </source>
</evidence>
<feature type="domain" description="Glycine transporter" evidence="8">
    <location>
        <begin position="95"/>
        <end position="168"/>
    </location>
</feature>
<feature type="transmembrane region" description="Helical" evidence="7">
    <location>
        <begin position="89"/>
        <end position="108"/>
    </location>
</feature>
<feature type="transmembrane region" description="Helical" evidence="7">
    <location>
        <begin position="66"/>
        <end position="82"/>
    </location>
</feature>
<organism evidence="9 11">
    <name type="scientific">Sphingobacterium multivorum</name>
    <dbReference type="NCBI Taxonomy" id="28454"/>
    <lineage>
        <taxon>Bacteria</taxon>
        <taxon>Pseudomonadati</taxon>
        <taxon>Bacteroidota</taxon>
        <taxon>Sphingobacteriia</taxon>
        <taxon>Sphingobacteriales</taxon>
        <taxon>Sphingobacteriaceae</taxon>
        <taxon>Sphingobacterium</taxon>
    </lineage>
</organism>
<evidence type="ECO:0000256" key="3">
    <source>
        <dbReference type="ARBA" id="ARBA00022475"/>
    </source>
</evidence>
<sequence length="203" mass="22535">MITDANYFYLSDLLGTLFFAISGTLSAKRKDIDIFGAAFLGFVTAIGGGSMRDVFLNLRPVWVNDSNYLIAIFLGILIAIIFNKQLYGYYRTLTLFDAIGISFFTILGVQKSLNYESNTYAAIIFGMFTAVCGGMTRDVLLNETPLIFKKEVYATACLGGGLTYILLVHLDLDLSWAAFIGAAVVFLIRMTAVKYRLYLPRLD</sequence>
<dbReference type="Proteomes" id="UP000251241">
    <property type="component" value="Unassembled WGS sequence"/>
</dbReference>
<evidence type="ECO:0000313" key="12">
    <source>
        <dbReference type="Proteomes" id="UP000432350"/>
    </source>
</evidence>
<feature type="transmembrane region" description="Helical" evidence="7">
    <location>
        <begin position="32"/>
        <end position="51"/>
    </location>
</feature>
<dbReference type="RefSeq" id="WP_070562817.1">
    <property type="nucleotide sequence ID" value="NZ_CP068086.1"/>
</dbReference>
<dbReference type="InterPro" id="IPR005115">
    <property type="entry name" value="Gly_transporter"/>
</dbReference>
<feature type="transmembrane region" description="Helical" evidence="7">
    <location>
        <begin position="152"/>
        <end position="170"/>
    </location>
</feature>
<keyword evidence="6 7" id="KW-0472">Membrane</keyword>
<feature type="transmembrane region" description="Helical" evidence="7">
    <location>
        <begin position="176"/>
        <end position="197"/>
    </location>
</feature>
<dbReference type="GO" id="GO:0005886">
    <property type="term" value="C:plasma membrane"/>
    <property type="evidence" value="ECO:0007669"/>
    <property type="project" value="UniProtKB-SubCell"/>
</dbReference>
<reference evidence="10 12" key="2">
    <citation type="submission" date="2019-10" db="EMBL/GenBank/DDBJ databases">
        <authorList>
            <person name="Karimi E."/>
        </authorList>
    </citation>
    <scope>NUCLEOTIDE SEQUENCE [LARGE SCALE GENOMIC DNA]</scope>
    <source>
        <strain evidence="10">Sphingobacterium sp. 8BC</strain>
    </source>
</reference>
<evidence type="ECO:0000259" key="8">
    <source>
        <dbReference type="Pfam" id="PF03458"/>
    </source>
</evidence>
<keyword evidence="5 7" id="KW-1133">Transmembrane helix</keyword>
<dbReference type="EMBL" id="CABWMV010000007">
    <property type="protein sequence ID" value="VXC72702.1"/>
    <property type="molecule type" value="Genomic_DNA"/>
</dbReference>
<evidence type="ECO:0000313" key="11">
    <source>
        <dbReference type="Proteomes" id="UP000251241"/>
    </source>
</evidence>
<comment type="similarity">
    <text evidence="2">Belongs to the UPF0126 family.</text>
</comment>
<dbReference type="PANTHER" id="PTHR30506:SF3">
    <property type="entry name" value="UPF0126 INNER MEMBRANE PROTEIN YADS-RELATED"/>
    <property type="match status" value="1"/>
</dbReference>
<dbReference type="PANTHER" id="PTHR30506">
    <property type="entry name" value="INNER MEMBRANE PROTEIN"/>
    <property type="match status" value="1"/>
</dbReference>
<evidence type="ECO:0000256" key="7">
    <source>
        <dbReference type="SAM" id="Phobius"/>
    </source>
</evidence>
<evidence type="ECO:0000256" key="1">
    <source>
        <dbReference type="ARBA" id="ARBA00004651"/>
    </source>
</evidence>
<keyword evidence="3" id="KW-1003">Cell membrane</keyword>
<protein>
    <submittedName>
        <fullName evidence="9">Predicted membrane protein</fullName>
    </submittedName>
</protein>
<evidence type="ECO:0000313" key="9">
    <source>
        <dbReference type="EMBL" id="SPZ87940.1"/>
    </source>
</evidence>
<dbReference type="EMBL" id="UAUU01000009">
    <property type="protein sequence ID" value="SPZ87940.1"/>
    <property type="molecule type" value="Genomic_DNA"/>
</dbReference>
<dbReference type="Pfam" id="PF03458">
    <property type="entry name" value="Gly_transporter"/>
    <property type="match status" value="2"/>
</dbReference>
<feature type="transmembrane region" description="Helical" evidence="7">
    <location>
        <begin position="6"/>
        <end position="25"/>
    </location>
</feature>
<accession>A0A2X2LF48</accession>
<reference evidence="9 11" key="1">
    <citation type="submission" date="2018-06" db="EMBL/GenBank/DDBJ databases">
        <authorList>
            <consortium name="Pathogen Informatics"/>
            <person name="Doyle S."/>
        </authorList>
    </citation>
    <scope>NUCLEOTIDE SEQUENCE [LARGE SCALE GENOMIC DNA]</scope>
    <source>
        <strain evidence="9 11">NCTC11343</strain>
    </source>
</reference>
<evidence type="ECO:0000313" key="10">
    <source>
        <dbReference type="EMBL" id="VXC72702.1"/>
    </source>
</evidence>
<dbReference type="Proteomes" id="UP000432350">
    <property type="component" value="Unassembled WGS sequence"/>
</dbReference>
<evidence type="ECO:0000256" key="4">
    <source>
        <dbReference type="ARBA" id="ARBA00022692"/>
    </source>
</evidence>
<name>A0A2X2LF48_SPHMU</name>
<comment type="subcellular location">
    <subcellularLocation>
        <location evidence="1">Cell membrane</location>
        <topology evidence="1">Multi-pass membrane protein</topology>
    </subcellularLocation>
</comment>